<keyword evidence="2" id="KW-1185">Reference proteome</keyword>
<organism evidence="1 2">
    <name type="scientific">Russula earlei</name>
    <dbReference type="NCBI Taxonomy" id="71964"/>
    <lineage>
        <taxon>Eukaryota</taxon>
        <taxon>Fungi</taxon>
        <taxon>Dikarya</taxon>
        <taxon>Basidiomycota</taxon>
        <taxon>Agaricomycotina</taxon>
        <taxon>Agaricomycetes</taxon>
        <taxon>Russulales</taxon>
        <taxon>Russulaceae</taxon>
        <taxon>Russula</taxon>
    </lineage>
</organism>
<evidence type="ECO:0000313" key="1">
    <source>
        <dbReference type="EMBL" id="KAI9453369.1"/>
    </source>
</evidence>
<protein>
    <submittedName>
        <fullName evidence="1">Uncharacterized protein</fullName>
    </submittedName>
</protein>
<reference evidence="1" key="1">
    <citation type="submission" date="2021-03" db="EMBL/GenBank/DDBJ databases">
        <title>Evolutionary priming and transition to the ectomycorrhizal habit in an iconic lineage of mushroom-forming fungi: is preadaptation a requirement?</title>
        <authorList>
            <consortium name="DOE Joint Genome Institute"/>
            <person name="Looney B.P."/>
            <person name="Miyauchi S."/>
            <person name="Morin E."/>
            <person name="Drula E."/>
            <person name="Courty P.E."/>
            <person name="Chicoki N."/>
            <person name="Fauchery L."/>
            <person name="Kohler A."/>
            <person name="Kuo A."/>
            <person name="LaButti K."/>
            <person name="Pangilinan J."/>
            <person name="Lipzen A."/>
            <person name="Riley R."/>
            <person name="Andreopoulos W."/>
            <person name="He G."/>
            <person name="Johnson J."/>
            <person name="Barry K.W."/>
            <person name="Grigoriev I.V."/>
            <person name="Nagy L."/>
            <person name="Hibbett D."/>
            <person name="Henrissat B."/>
            <person name="Matheny P.B."/>
            <person name="Labbe J."/>
            <person name="Martin A.F."/>
        </authorList>
    </citation>
    <scope>NUCLEOTIDE SEQUENCE</scope>
    <source>
        <strain evidence="1">BPL698</strain>
    </source>
</reference>
<dbReference type="EMBL" id="JAGFNK010000305">
    <property type="protein sequence ID" value="KAI9453369.1"/>
    <property type="molecule type" value="Genomic_DNA"/>
</dbReference>
<gene>
    <name evidence="1" type="ORF">F5148DRAFT_1151977</name>
</gene>
<name>A0ACC0TY43_9AGAM</name>
<dbReference type="Proteomes" id="UP001207468">
    <property type="component" value="Unassembled WGS sequence"/>
</dbReference>
<proteinExistence type="predicted"/>
<comment type="caution">
    <text evidence="1">The sequence shown here is derived from an EMBL/GenBank/DDBJ whole genome shotgun (WGS) entry which is preliminary data.</text>
</comment>
<accession>A0ACC0TY43</accession>
<evidence type="ECO:0000313" key="2">
    <source>
        <dbReference type="Proteomes" id="UP001207468"/>
    </source>
</evidence>
<sequence>MPSKSPANRMNPTKSRRPRNALNNALHRQAQKMFQCRPTLESDIDPYPDDAVPIGLLAKLAISTSRDSTRCRHRSYVMPGPSMDLGLRKSLIDKTSPPVILVHRLVTPDDVEKSQITTPALTFPVSILIHCCFYAVPARRWEEDRSWLYTSLAIRSESTCSASEEADHIAAGAGDVELHPDMDNIDKSTATQFDKPSTLKEDFIVRKSLEWYKSSPNNHFDWAERFEQDSDHQCVAAVVSAISDSSDLALDLLTLQVPPANSASSFFHSDDEVFFTKSLESAKTIVTVFVDSLVPTGYICFAPDGYLVFAVFASAFMLKLLRPECSRFITPGLESEVYQVI</sequence>